<reference evidence="3" key="1">
    <citation type="submission" date="2018-08" db="EMBL/GenBank/DDBJ databases">
        <authorList>
            <person name="Ashton P.M."/>
            <person name="Dallman T."/>
            <person name="Nair S."/>
            <person name="De Pinna E."/>
            <person name="Peters T."/>
            <person name="Grant K."/>
        </authorList>
    </citation>
    <scope>NUCLEOTIDE SEQUENCE [LARGE SCALE GENOMIC DNA]</scope>
    <source>
        <strain evidence="3">43913</strain>
    </source>
</reference>
<protein>
    <submittedName>
        <fullName evidence="3">Acyltransferase</fullName>
    </submittedName>
</protein>
<keyword evidence="1" id="KW-1133">Transmembrane helix</keyword>
<dbReference type="GO" id="GO:0000271">
    <property type="term" value="P:polysaccharide biosynthetic process"/>
    <property type="evidence" value="ECO:0007669"/>
    <property type="project" value="TreeGrafter"/>
</dbReference>
<feature type="transmembrane region" description="Helical" evidence="1">
    <location>
        <begin position="255"/>
        <end position="273"/>
    </location>
</feature>
<feature type="transmembrane region" description="Helical" evidence="1">
    <location>
        <begin position="21"/>
        <end position="39"/>
    </location>
</feature>
<proteinExistence type="predicted"/>
<organism evidence="3">
    <name type="scientific">Salmonella enterica subsp. enterica serovar Java</name>
    <dbReference type="NCBI Taxonomy" id="224729"/>
    <lineage>
        <taxon>Bacteria</taxon>
        <taxon>Pseudomonadati</taxon>
        <taxon>Pseudomonadota</taxon>
        <taxon>Gammaproteobacteria</taxon>
        <taxon>Enterobacterales</taxon>
        <taxon>Enterobacteriaceae</taxon>
        <taxon>Salmonella</taxon>
    </lineage>
</organism>
<dbReference type="Proteomes" id="UP000839644">
    <property type="component" value="Unassembled WGS sequence"/>
</dbReference>
<dbReference type="InterPro" id="IPR050879">
    <property type="entry name" value="Acyltransferase_3"/>
</dbReference>
<gene>
    <name evidence="3" type="ORF">AU894_22790</name>
</gene>
<sequence>MTNGILNEKNNKIQNIEALRGSAIVLVLIAHSFFFPPLFELQHFFDFGRGVDVFFIISGFLMGSTYLSKIDLYHFDLLKAYNFYARRFLRLFPAMLFWSAIILIMSKYWINIGIFSNISNVFRFVSSNLVFMGNFFNNNHQNALGYWWSLGLEGQFYLALPIIIYLSGPWFWKIVVSICLILSLSAIWTFDYFWMFRIHGLFIGLVMWRISQENVFLIIKDKIGSLSSLHFNIIALFLIFSGILIPTSITSAQPFVSLVVSIIFGMVLLLALCNENKLFGALNFVFVFFGKISYSLYLSHLLVFHIGLYIINRYGLVWMENHKVSLLFISIEVAYLSYKFIENLINKENYIIR</sequence>
<feature type="transmembrane region" description="Helical" evidence="1">
    <location>
        <begin position="51"/>
        <end position="67"/>
    </location>
</feature>
<dbReference type="GO" id="GO:0016747">
    <property type="term" value="F:acyltransferase activity, transferring groups other than amino-acyl groups"/>
    <property type="evidence" value="ECO:0007669"/>
    <property type="project" value="InterPro"/>
</dbReference>
<dbReference type="InterPro" id="IPR002656">
    <property type="entry name" value="Acyl_transf_3_dom"/>
</dbReference>
<feature type="transmembrane region" description="Helical" evidence="1">
    <location>
        <begin position="294"/>
        <end position="312"/>
    </location>
</feature>
<feature type="transmembrane region" description="Helical" evidence="1">
    <location>
        <begin position="170"/>
        <end position="188"/>
    </location>
</feature>
<evidence type="ECO:0000259" key="2">
    <source>
        <dbReference type="Pfam" id="PF01757"/>
    </source>
</evidence>
<name>A0A3Y9C4T2_SALEB</name>
<dbReference type="GO" id="GO:0016020">
    <property type="term" value="C:membrane"/>
    <property type="evidence" value="ECO:0007669"/>
    <property type="project" value="TreeGrafter"/>
</dbReference>
<feature type="transmembrane region" description="Helical" evidence="1">
    <location>
        <begin position="231"/>
        <end position="249"/>
    </location>
</feature>
<comment type="caution">
    <text evidence="3">The sequence shown here is derived from an EMBL/GenBank/DDBJ whole genome shotgun (WGS) entry which is preliminary data.</text>
</comment>
<dbReference type="PANTHER" id="PTHR23028">
    <property type="entry name" value="ACETYLTRANSFERASE"/>
    <property type="match status" value="1"/>
</dbReference>
<feature type="transmembrane region" description="Helical" evidence="1">
    <location>
        <begin position="88"/>
        <end position="110"/>
    </location>
</feature>
<keyword evidence="1" id="KW-0812">Transmembrane</keyword>
<feature type="domain" description="Acyltransferase 3" evidence="2">
    <location>
        <begin position="14"/>
        <end position="329"/>
    </location>
</feature>
<dbReference type="EMBL" id="AAAFYZ010000079">
    <property type="protein sequence ID" value="EAB8478978.1"/>
    <property type="molecule type" value="Genomic_DNA"/>
</dbReference>
<keyword evidence="3" id="KW-0012">Acyltransferase</keyword>
<accession>A0A3Y9C4T2</accession>
<keyword evidence="3" id="KW-0808">Transferase</keyword>
<evidence type="ECO:0000256" key="1">
    <source>
        <dbReference type="SAM" id="Phobius"/>
    </source>
</evidence>
<feature type="transmembrane region" description="Helical" evidence="1">
    <location>
        <begin position="194"/>
        <end position="210"/>
    </location>
</feature>
<feature type="transmembrane region" description="Helical" evidence="1">
    <location>
        <begin position="145"/>
        <end position="163"/>
    </location>
</feature>
<keyword evidence="1" id="KW-0472">Membrane</keyword>
<dbReference type="Pfam" id="PF01757">
    <property type="entry name" value="Acyl_transf_3"/>
    <property type="match status" value="1"/>
</dbReference>
<dbReference type="PANTHER" id="PTHR23028:SF53">
    <property type="entry name" value="ACYL_TRANSF_3 DOMAIN-CONTAINING PROTEIN"/>
    <property type="match status" value="1"/>
</dbReference>
<feature type="transmembrane region" description="Helical" evidence="1">
    <location>
        <begin position="324"/>
        <end position="341"/>
    </location>
</feature>
<dbReference type="AlphaFoldDB" id="A0A3Y9C4T2"/>
<evidence type="ECO:0000313" key="3">
    <source>
        <dbReference type="EMBL" id="EAB8478978.1"/>
    </source>
</evidence>